<dbReference type="InterPro" id="IPR036320">
    <property type="entry name" value="Glycosyl_Trfase_fam3_N_dom_sf"/>
</dbReference>
<evidence type="ECO:0000256" key="1">
    <source>
        <dbReference type="ARBA" id="ARBA00022676"/>
    </source>
</evidence>
<dbReference type="Gene3D" id="3.90.1170.30">
    <property type="entry name" value="Pyrimidine nucleoside phosphorylase-like, C-terminal domain"/>
    <property type="match status" value="1"/>
</dbReference>
<dbReference type="InterPro" id="IPR017872">
    <property type="entry name" value="Pyrmidine_PPase_CS"/>
</dbReference>
<evidence type="ECO:0000313" key="5">
    <source>
        <dbReference type="EMBL" id="MDE4907851.1"/>
    </source>
</evidence>
<dbReference type="SUPFAM" id="SSF52418">
    <property type="entry name" value="Nucleoside phosphorylase/phosphoribosyltransferase catalytic domain"/>
    <property type="match status" value="1"/>
</dbReference>
<dbReference type="InterPro" id="IPR000312">
    <property type="entry name" value="Glycosyl_Trfase_fam3"/>
</dbReference>
<feature type="binding site" evidence="3">
    <location>
        <begin position="195"/>
        <end position="200"/>
    </location>
    <ligand>
        <name>AMP</name>
        <dbReference type="ChEBI" id="CHEBI:456215"/>
    </ligand>
</feature>
<accession>A0A9Q4KV09</accession>
<dbReference type="PANTHER" id="PTHR10515">
    <property type="entry name" value="THYMIDINE PHOSPHORYLASE"/>
    <property type="match status" value="1"/>
</dbReference>
<keyword evidence="1 3" id="KW-0328">Glycosyltransferase</keyword>
<evidence type="ECO:0000256" key="2">
    <source>
        <dbReference type="ARBA" id="ARBA00022679"/>
    </source>
</evidence>
<dbReference type="NCBIfam" id="TIGR02645">
    <property type="entry name" value="ARCH_P_rylase"/>
    <property type="match status" value="1"/>
</dbReference>
<evidence type="ECO:0000313" key="6">
    <source>
        <dbReference type="Proteomes" id="UP001143747"/>
    </source>
</evidence>
<dbReference type="EC" id="2.4.2.57" evidence="3"/>
<dbReference type="PROSITE" id="PS00647">
    <property type="entry name" value="THYMID_PHOSPHORYLASE"/>
    <property type="match status" value="1"/>
</dbReference>
<dbReference type="InterPro" id="IPR017713">
    <property type="entry name" value="AMP_phosphorylase"/>
</dbReference>
<feature type="domain" description="Pyrimidine nucleoside phosphorylase C-terminal" evidence="4">
    <location>
        <begin position="425"/>
        <end position="492"/>
    </location>
</feature>
<feature type="binding site" evidence="3">
    <location>
        <position position="265"/>
    </location>
    <ligand>
        <name>AMP</name>
        <dbReference type="ChEBI" id="CHEBI:456215"/>
    </ligand>
</feature>
<sequence>MQLLVQRVDIAGRGGVIHEEDARRLGVFDGDRLRVIHPETGKSAPMVVDITTSILTSGTVALYNVTCSDLGLSDGDTVEVHTAVPPSSIRFIRKKMDKGRLTAEEMMTIVRDMVNENLSLNEITAFVTASYINGMDLDEVESLTRAMVETGERIEFATHPVVDKHSIGGVPGNKITLLVVPIIAAAGLTIPKTSSRAITGAGGTADLMEVLAPINFSAEEVQKMTNQAGGVIVWGGSTNIAPADDLIIRVEYPFKIDERGQMIASVMAKKFAVGAEMVVIDIPVGPTTKVHTMQDARRLAQDFIEIGSRLGMQVECAVTYGDSPVGRAIGPNLEVAEALSVLEGAKTPNSLIEKSVAISGILLEMAGKAQRNGGEEMARSLLSSGAALKKFHEIIAVQGGKSDVHSSDILPGKYSAAIPSPVSGYVVSLNNTGLITVARLAGAPHDKGAGIYCNAKVGTQLRKGETIYTIYAESQEHLDRALEEARRLYPVVVEGMLLDRIPQDSIELDRMD</sequence>
<dbReference type="Pfam" id="PF00591">
    <property type="entry name" value="Glycos_transf_3"/>
    <property type="match status" value="1"/>
</dbReference>
<dbReference type="RefSeq" id="WP_274924496.1">
    <property type="nucleotide sequence ID" value="NZ_JAKELO010000002.1"/>
</dbReference>
<comment type="catalytic activity">
    <reaction evidence="3">
        <text>AMP + phosphate = alpha-D-ribose 1,5-bisphosphate + adenine</text>
        <dbReference type="Rhea" id="RHEA:36975"/>
        <dbReference type="ChEBI" id="CHEBI:16708"/>
        <dbReference type="ChEBI" id="CHEBI:43474"/>
        <dbReference type="ChEBI" id="CHEBI:68688"/>
        <dbReference type="ChEBI" id="CHEBI:456215"/>
        <dbReference type="EC" id="2.4.2.57"/>
    </reaction>
</comment>
<dbReference type="GO" id="GO:0006196">
    <property type="term" value="P:AMP catabolic process"/>
    <property type="evidence" value="ECO:0007669"/>
    <property type="project" value="UniProtKB-UniRule"/>
</dbReference>
<dbReference type="InterPro" id="IPR000053">
    <property type="entry name" value="Thymidine/pyrmidine_PPase"/>
</dbReference>
<dbReference type="GO" id="GO:0006206">
    <property type="term" value="P:pyrimidine nucleobase metabolic process"/>
    <property type="evidence" value="ECO:0007669"/>
    <property type="project" value="InterPro"/>
</dbReference>
<protein>
    <recommendedName>
        <fullName evidence="3">AMP phosphorylase</fullName>
        <shortName evidence="3">AMPpase</shortName>
        <ecNumber evidence="3">2.4.2.57</ecNumber>
    </recommendedName>
    <alternativeName>
        <fullName evidence="3">Nucleoside monophosphate phosphorylase</fullName>
        <shortName evidence="3">NMP phosphorylase</shortName>
    </alternativeName>
</protein>
<comment type="function">
    <text evidence="3">Catalyzes the conversion of AMP and phosphate to adenine and ribose 1,5-bisphosphate (R15P). Exhibits phosphorylase activity toward CMP and UMP in addition to AMP. Functions in an archaeal AMP degradation pathway, together with R15P isomerase and RubisCO.</text>
</comment>
<dbReference type="GO" id="GO:0004645">
    <property type="term" value="F:1,4-alpha-oligoglucan phosphorylase activity"/>
    <property type="evidence" value="ECO:0007669"/>
    <property type="project" value="InterPro"/>
</dbReference>
<dbReference type="SUPFAM" id="SSF54680">
    <property type="entry name" value="Pyrimidine nucleoside phosphorylase C-terminal domain"/>
    <property type="match status" value="1"/>
</dbReference>
<dbReference type="PIRSF" id="PIRSF000478">
    <property type="entry name" value="TP_PyNP"/>
    <property type="match status" value="1"/>
</dbReference>
<evidence type="ECO:0000256" key="3">
    <source>
        <dbReference type="HAMAP-Rule" id="MF_02132"/>
    </source>
</evidence>
<dbReference type="SMART" id="SM00941">
    <property type="entry name" value="PYNP_C"/>
    <property type="match status" value="1"/>
</dbReference>
<gene>
    <name evidence="5" type="ORF">L0665_04395</name>
</gene>
<feature type="binding site" evidence="3">
    <location>
        <position position="169"/>
    </location>
    <ligand>
        <name>AMP</name>
        <dbReference type="ChEBI" id="CHEBI:456215"/>
    </ligand>
</feature>
<dbReference type="InterPro" id="IPR017459">
    <property type="entry name" value="Glycosyl_Trfase_fam3_N_dom"/>
</dbReference>
<dbReference type="AlphaFoldDB" id="A0A9Q4KV09"/>
<dbReference type="GO" id="GO:0046125">
    <property type="term" value="P:pyrimidine deoxyribonucleoside metabolic process"/>
    <property type="evidence" value="ECO:0007669"/>
    <property type="project" value="InterPro"/>
</dbReference>
<keyword evidence="6" id="KW-1185">Reference proteome</keyword>
<feature type="active site" description="Proton donor" evidence="3">
    <location>
        <position position="257"/>
    </location>
</feature>
<name>A0A9Q4KV09_9EURY</name>
<dbReference type="Proteomes" id="UP001143747">
    <property type="component" value="Unassembled WGS sequence"/>
</dbReference>
<keyword evidence="2 3" id="KW-0808">Transferase</keyword>
<comment type="caution">
    <text evidence="5">The sequence shown here is derived from an EMBL/GenBank/DDBJ whole genome shotgun (WGS) entry which is preliminary data.</text>
</comment>
<dbReference type="EMBL" id="JAKELO010000002">
    <property type="protein sequence ID" value="MDE4907851.1"/>
    <property type="molecule type" value="Genomic_DNA"/>
</dbReference>
<dbReference type="Pfam" id="PF02885">
    <property type="entry name" value="Glycos_trans_3N"/>
    <property type="match status" value="1"/>
</dbReference>
<organism evidence="5 6">
    <name type="scientific">Methanogenium marinum</name>
    <dbReference type="NCBI Taxonomy" id="348610"/>
    <lineage>
        <taxon>Archaea</taxon>
        <taxon>Methanobacteriati</taxon>
        <taxon>Methanobacteriota</taxon>
        <taxon>Stenosarchaea group</taxon>
        <taxon>Methanomicrobia</taxon>
        <taxon>Methanomicrobiales</taxon>
        <taxon>Methanomicrobiaceae</taxon>
        <taxon>Methanogenium</taxon>
    </lineage>
</organism>
<feature type="binding site" evidence="3">
    <location>
        <position position="204"/>
    </location>
    <ligand>
        <name>AMP</name>
        <dbReference type="ChEBI" id="CHEBI:456215"/>
    </ligand>
</feature>
<dbReference type="InterPro" id="IPR036566">
    <property type="entry name" value="PYNP-like_C_sf"/>
</dbReference>
<dbReference type="Gene3D" id="1.20.970.50">
    <property type="match status" value="1"/>
</dbReference>
<proteinExistence type="inferred from homology"/>
<comment type="similarity">
    <text evidence="3">Belongs to the thymidine/pyrimidine-nucleoside phosphorylase family. Type 2 subfamily.</text>
</comment>
<dbReference type="Gene3D" id="2.40.40.20">
    <property type="match status" value="1"/>
</dbReference>
<dbReference type="PANTHER" id="PTHR10515:SF0">
    <property type="entry name" value="THYMIDINE PHOSPHORYLASE"/>
    <property type="match status" value="1"/>
</dbReference>
<reference evidence="5" key="1">
    <citation type="submission" date="2022-01" db="EMBL/GenBank/DDBJ databases">
        <title>Draft genome of Methanogenium marinum DSM 15558.</title>
        <authorList>
            <person name="Chen S.-C."/>
            <person name="You Y.-T."/>
        </authorList>
    </citation>
    <scope>NUCLEOTIDE SEQUENCE</scope>
    <source>
        <strain evidence="5">DSM 15558</strain>
    </source>
</reference>
<dbReference type="HAMAP" id="MF_02132">
    <property type="entry name" value="AMP_phosphorylase"/>
    <property type="match status" value="1"/>
</dbReference>
<dbReference type="InterPro" id="IPR013102">
    <property type="entry name" value="PYNP_C"/>
</dbReference>
<dbReference type="SUPFAM" id="SSF47648">
    <property type="entry name" value="Nucleoside phosphorylase/phosphoribosyltransferase N-terminal domain"/>
    <property type="match status" value="1"/>
</dbReference>
<dbReference type="GO" id="GO:0016763">
    <property type="term" value="F:pentosyltransferase activity"/>
    <property type="evidence" value="ECO:0007669"/>
    <property type="project" value="UniProtKB-UniRule"/>
</dbReference>
<dbReference type="InterPro" id="IPR013466">
    <property type="entry name" value="Thymidine/AMP_Pase"/>
</dbReference>
<comment type="catalytic activity">
    <reaction evidence="3">
        <text>UMP + phosphate = alpha-D-ribose 1,5-bisphosphate + uracil</text>
        <dbReference type="Rhea" id="RHEA:36991"/>
        <dbReference type="ChEBI" id="CHEBI:17568"/>
        <dbReference type="ChEBI" id="CHEBI:43474"/>
        <dbReference type="ChEBI" id="CHEBI:57865"/>
        <dbReference type="ChEBI" id="CHEBI:68688"/>
        <dbReference type="EC" id="2.4.2.57"/>
    </reaction>
</comment>
<dbReference type="Gene3D" id="3.40.1030.10">
    <property type="entry name" value="Nucleoside phosphorylase/phosphoribosyltransferase catalytic domain"/>
    <property type="match status" value="1"/>
</dbReference>
<dbReference type="NCBIfam" id="TIGR03327">
    <property type="entry name" value="AMP_phos"/>
    <property type="match status" value="1"/>
</dbReference>
<comment type="catalytic activity">
    <reaction evidence="3">
        <text>CMP + phosphate = cytosine + alpha-D-ribose 1,5-bisphosphate</text>
        <dbReference type="Rhea" id="RHEA:36987"/>
        <dbReference type="ChEBI" id="CHEBI:16040"/>
        <dbReference type="ChEBI" id="CHEBI:43474"/>
        <dbReference type="ChEBI" id="CHEBI:60377"/>
        <dbReference type="ChEBI" id="CHEBI:68688"/>
        <dbReference type="EC" id="2.4.2.57"/>
    </reaction>
</comment>
<dbReference type="Pfam" id="PF07831">
    <property type="entry name" value="PYNP_C"/>
    <property type="match status" value="1"/>
</dbReference>
<dbReference type="InterPro" id="IPR035902">
    <property type="entry name" value="Nuc_phospho_transferase"/>
</dbReference>
<feature type="binding site" evidence="3">
    <location>
        <position position="289"/>
    </location>
    <ligand>
        <name>AMP</name>
        <dbReference type="ChEBI" id="CHEBI:456215"/>
    </ligand>
</feature>
<evidence type="ECO:0000259" key="4">
    <source>
        <dbReference type="SMART" id="SM00941"/>
    </source>
</evidence>
<dbReference type="GO" id="GO:0016208">
    <property type="term" value="F:AMP binding"/>
    <property type="evidence" value="ECO:0007669"/>
    <property type="project" value="UniProtKB-UniRule"/>
</dbReference>
<dbReference type="GO" id="GO:0005829">
    <property type="term" value="C:cytosol"/>
    <property type="evidence" value="ECO:0007669"/>
    <property type="project" value="TreeGrafter"/>
</dbReference>
<dbReference type="NCBIfam" id="NF003338">
    <property type="entry name" value="PRK04350.1"/>
    <property type="match status" value="1"/>
</dbReference>